<gene>
    <name evidence="3" type="ORF">ACFO6X_07830</name>
</gene>
<dbReference type="PIRSF" id="PIRSF017082">
    <property type="entry name" value="YflP"/>
    <property type="match status" value="1"/>
</dbReference>
<dbReference type="Gene3D" id="3.40.190.10">
    <property type="entry name" value="Periplasmic binding protein-like II"/>
    <property type="match status" value="1"/>
</dbReference>
<dbReference type="Gene3D" id="3.40.190.150">
    <property type="entry name" value="Bordetella uptake gene, domain 1"/>
    <property type="match status" value="1"/>
</dbReference>
<dbReference type="Proteomes" id="UP001596001">
    <property type="component" value="Unassembled WGS sequence"/>
</dbReference>
<dbReference type="EMBL" id="JBHSHJ010000004">
    <property type="protein sequence ID" value="MFC4788886.1"/>
    <property type="molecule type" value="Genomic_DNA"/>
</dbReference>
<comment type="similarity">
    <text evidence="1">Belongs to the UPF0065 (bug) family.</text>
</comment>
<dbReference type="SUPFAM" id="SSF53850">
    <property type="entry name" value="Periplasmic binding protein-like II"/>
    <property type="match status" value="1"/>
</dbReference>
<dbReference type="InterPro" id="IPR042100">
    <property type="entry name" value="Bug_dom1"/>
</dbReference>
<dbReference type="PANTHER" id="PTHR42928">
    <property type="entry name" value="TRICARBOXYLATE-BINDING PROTEIN"/>
    <property type="match status" value="1"/>
</dbReference>
<organism evidence="3 4">
    <name type="scientific">Giesbergeria sinuosa</name>
    <dbReference type="NCBI Taxonomy" id="80883"/>
    <lineage>
        <taxon>Bacteria</taxon>
        <taxon>Pseudomonadati</taxon>
        <taxon>Pseudomonadota</taxon>
        <taxon>Betaproteobacteria</taxon>
        <taxon>Burkholderiales</taxon>
        <taxon>Comamonadaceae</taxon>
        <taxon>Giesbergeria</taxon>
    </lineage>
</organism>
<keyword evidence="4" id="KW-1185">Reference proteome</keyword>
<dbReference type="InterPro" id="IPR005064">
    <property type="entry name" value="BUG"/>
</dbReference>
<feature type="signal peptide" evidence="2">
    <location>
        <begin position="1"/>
        <end position="23"/>
    </location>
</feature>
<keyword evidence="2" id="KW-0732">Signal</keyword>
<evidence type="ECO:0000256" key="1">
    <source>
        <dbReference type="ARBA" id="ARBA00006987"/>
    </source>
</evidence>
<dbReference type="PANTHER" id="PTHR42928:SF5">
    <property type="entry name" value="BLR1237 PROTEIN"/>
    <property type="match status" value="1"/>
</dbReference>
<feature type="chain" id="PRO_5045535019" evidence="2">
    <location>
        <begin position="24"/>
        <end position="325"/>
    </location>
</feature>
<dbReference type="Pfam" id="PF03401">
    <property type="entry name" value="TctC"/>
    <property type="match status" value="1"/>
</dbReference>
<evidence type="ECO:0000256" key="2">
    <source>
        <dbReference type="SAM" id="SignalP"/>
    </source>
</evidence>
<accession>A0ABV9QDP8</accession>
<dbReference type="RefSeq" id="WP_382431728.1">
    <property type="nucleotide sequence ID" value="NZ_JBHSHJ010000004.1"/>
</dbReference>
<evidence type="ECO:0000313" key="3">
    <source>
        <dbReference type="EMBL" id="MFC4788886.1"/>
    </source>
</evidence>
<comment type="caution">
    <text evidence="3">The sequence shown here is derived from an EMBL/GenBank/DDBJ whole genome shotgun (WGS) entry which is preliminary data.</text>
</comment>
<evidence type="ECO:0000313" key="4">
    <source>
        <dbReference type="Proteomes" id="UP001596001"/>
    </source>
</evidence>
<sequence>MTLSRRTWLTASALALIGSALHAQGGDKPPIRILVGLPPGGGTDAIARYIAERLREPLGRPVIIDNRIGVGGRLAGDALMTAAPDGLTWMIAPNATPTFQTLVFGKQTKWDIWRDFAPVAGLTSYPLGMAVNAELGIHNVQEFVQWVRAHPHKASFGTPGTGGQNHFLGVQFAKVAGIELPMTPYKGTPPMITDLIGGHVPAGISLMDELIKHRKSGKLKVIGIFSDQRSELVPDIPTFAEQGYKVSSGDAWTAMWAPAKTPVAEIARMQQALQKVLAQPQVKEYLMERLSVVPHYRNAEEMARLQRHELATWAPIIKASGFQPD</sequence>
<proteinExistence type="inferred from homology"/>
<protein>
    <submittedName>
        <fullName evidence="3">Bug family tripartite tricarboxylate transporter substrate binding protein</fullName>
    </submittedName>
</protein>
<name>A0ABV9QDP8_9BURK</name>
<reference evidence="4" key="1">
    <citation type="journal article" date="2019" name="Int. J. Syst. Evol. Microbiol.">
        <title>The Global Catalogue of Microorganisms (GCM) 10K type strain sequencing project: providing services to taxonomists for standard genome sequencing and annotation.</title>
        <authorList>
            <consortium name="The Broad Institute Genomics Platform"/>
            <consortium name="The Broad Institute Genome Sequencing Center for Infectious Disease"/>
            <person name="Wu L."/>
            <person name="Ma J."/>
        </authorList>
    </citation>
    <scope>NUCLEOTIDE SEQUENCE [LARGE SCALE GENOMIC DNA]</scope>
    <source>
        <strain evidence="4">CCUG 49452</strain>
    </source>
</reference>